<evidence type="ECO:0000313" key="4">
    <source>
        <dbReference type="Proteomes" id="UP000315471"/>
    </source>
</evidence>
<dbReference type="RefSeq" id="WP_146600812.1">
    <property type="nucleotide sequence ID" value="NZ_SJPY01000005.1"/>
</dbReference>
<feature type="compositionally biased region" description="Low complexity" evidence="1">
    <location>
        <begin position="43"/>
        <end position="56"/>
    </location>
</feature>
<protein>
    <submittedName>
        <fullName evidence="3">YHS domain protein</fullName>
    </submittedName>
</protein>
<dbReference type="GO" id="GO:0016491">
    <property type="term" value="F:oxidoreductase activity"/>
    <property type="evidence" value="ECO:0007669"/>
    <property type="project" value="InterPro"/>
</dbReference>
<proteinExistence type="predicted"/>
<sequence precursor="true">MNRIQPKTRRSITRPFVIALTALAFSSLLAIDAHAQSGTRTQPSASPSTAPSGSSTKTNANSVGLQGYCPVCIIEMKKWVKGDARFAAQHDGKTYLFPGEEQKRMFVNAPAKYTPVLGGDCVVALVEMGKRVPGSLQFAALHEDHLYLFSNEKAKGMFQANKEKYAHADIALGGKCSVCRIEMNQDVDGRAEFTSLYKGMRYLFPGQEQQQMFNQNPSKYEVK</sequence>
<name>A0A5C6DU34_9BACT</name>
<gene>
    <name evidence="3" type="ORF">Q31b_35570</name>
</gene>
<keyword evidence="2" id="KW-0732">Signal</keyword>
<comment type="caution">
    <text evidence="3">The sequence shown here is derived from an EMBL/GenBank/DDBJ whole genome shotgun (WGS) entry which is preliminary data.</text>
</comment>
<feature type="signal peptide" evidence="2">
    <location>
        <begin position="1"/>
        <end position="35"/>
    </location>
</feature>
<dbReference type="InterPro" id="IPR012348">
    <property type="entry name" value="RNR-like"/>
</dbReference>
<feature type="chain" id="PRO_5022738682" evidence="2">
    <location>
        <begin position="36"/>
        <end position="223"/>
    </location>
</feature>
<dbReference type="Gene3D" id="1.10.620.20">
    <property type="entry name" value="Ribonucleotide Reductase, subunit A"/>
    <property type="match status" value="2"/>
</dbReference>
<accession>A0A5C6DU34</accession>
<dbReference type="AlphaFoldDB" id="A0A5C6DU34"/>
<keyword evidence="4" id="KW-1185">Reference proteome</keyword>
<organism evidence="3 4">
    <name type="scientific">Novipirellula aureliae</name>
    <dbReference type="NCBI Taxonomy" id="2527966"/>
    <lineage>
        <taxon>Bacteria</taxon>
        <taxon>Pseudomonadati</taxon>
        <taxon>Planctomycetota</taxon>
        <taxon>Planctomycetia</taxon>
        <taxon>Pirellulales</taxon>
        <taxon>Pirellulaceae</taxon>
        <taxon>Novipirellula</taxon>
    </lineage>
</organism>
<dbReference type="EMBL" id="SJPY01000005">
    <property type="protein sequence ID" value="TWU40212.1"/>
    <property type="molecule type" value="Genomic_DNA"/>
</dbReference>
<feature type="region of interest" description="Disordered" evidence="1">
    <location>
        <begin position="38"/>
        <end position="58"/>
    </location>
</feature>
<evidence type="ECO:0000256" key="2">
    <source>
        <dbReference type="SAM" id="SignalP"/>
    </source>
</evidence>
<evidence type="ECO:0000256" key="1">
    <source>
        <dbReference type="SAM" id="MobiDB-lite"/>
    </source>
</evidence>
<evidence type="ECO:0000313" key="3">
    <source>
        <dbReference type="EMBL" id="TWU40212.1"/>
    </source>
</evidence>
<reference evidence="3 4" key="1">
    <citation type="submission" date="2019-02" db="EMBL/GenBank/DDBJ databases">
        <title>Deep-cultivation of Planctomycetes and their phenomic and genomic characterization uncovers novel biology.</title>
        <authorList>
            <person name="Wiegand S."/>
            <person name="Jogler M."/>
            <person name="Boedeker C."/>
            <person name="Pinto D."/>
            <person name="Vollmers J."/>
            <person name="Rivas-Marin E."/>
            <person name="Kohn T."/>
            <person name="Peeters S.H."/>
            <person name="Heuer A."/>
            <person name="Rast P."/>
            <person name="Oberbeckmann S."/>
            <person name="Bunk B."/>
            <person name="Jeske O."/>
            <person name="Meyerdierks A."/>
            <person name="Storesund J.E."/>
            <person name="Kallscheuer N."/>
            <person name="Luecker S."/>
            <person name="Lage O.M."/>
            <person name="Pohl T."/>
            <person name="Merkel B.J."/>
            <person name="Hornburger P."/>
            <person name="Mueller R.-W."/>
            <person name="Bruemmer F."/>
            <person name="Labrenz M."/>
            <person name="Spormann A.M."/>
            <person name="Op Den Camp H."/>
            <person name="Overmann J."/>
            <person name="Amann R."/>
            <person name="Jetten M.S.M."/>
            <person name="Mascher T."/>
            <person name="Medema M.H."/>
            <person name="Devos D.P."/>
            <person name="Kaster A.-K."/>
            <person name="Ovreas L."/>
            <person name="Rohde M."/>
            <person name="Galperin M.Y."/>
            <person name="Jogler C."/>
        </authorList>
    </citation>
    <scope>NUCLEOTIDE SEQUENCE [LARGE SCALE GENOMIC DNA]</scope>
    <source>
        <strain evidence="3 4">Q31b</strain>
    </source>
</reference>
<dbReference type="Proteomes" id="UP000315471">
    <property type="component" value="Unassembled WGS sequence"/>
</dbReference>
<dbReference type="OrthoDB" id="272239at2"/>